<sequence>MDDQNKNLILATVLSFLVIFAWFILFPPPEPTDVPATVTQEQSAAVDGNLATTPPAPGADTATAPTPMPTTEQTRDAALSKSARLPIETGRLQGSISLKGGRIDDLRLSDYRETIDPDSDLVTLLSPAGSATPYYTLHGWAPAGGLGYEDVPGPSTEWTVESGEQLTEATPITLRWDNGNGLTFRRTIEIDENYMFHITQSVENATDAPVRLAPYGIVARQGEPDVIGFYILHEGVVRASDGTIDEIKYKKMPDMDMDASERAAIDRIEVTENGWIGFTDKYWMTTLVPEPGQPFSSVAKYTAANQTYQTDMRLPPVEVAPGATHDTVTMLFAGAKEWETIRNYQDNLGIEKFIDSIDWGWFFFLTKPIFQILHWFNALIGNMGWAIIGLTFVIKLVLFPLAYKSYVSMSKMKKLQPEMEKIKESAGDDRMKMQQEMMALYKKEKVNPASGCLPILLQIPIFFSLYKVIFVTIEVRHAPFIGWIKDLSAPDPTSILNLFGLLPWDAPGPGSLFAIFSIGVLPILMGITMWMQQKLNPAPTDKTQAMVFAWMPWIFMFMLGQFAAGLVLYWVVNNTITFIQQFAIMRSQGVKPDIMGNMFGWMKKKKAS</sequence>
<dbReference type="InterPro" id="IPR047196">
    <property type="entry name" value="YidC_ALB_C"/>
</dbReference>
<dbReference type="Gene3D" id="2.70.98.90">
    <property type="match status" value="1"/>
</dbReference>
<dbReference type="NCBIfam" id="TIGR03593">
    <property type="entry name" value="yidC_nterm"/>
    <property type="match status" value="1"/>
</dbReference>
<dbReference type="GO" id="GO:0051205">
    <property type="term" value="P:protein insertion into membrane"/>
    <property type="evidence" value="ECO:0007669"/>
    <property type="project" value="TreeGrafter"/>
</dbReference>
<dbReference type="PANTHER" id="PTHR12428">
    <property type="entry name" value="OXA1"/>
    <property type="match status" value="1"/>
</dbReference>
<evidence type="ECO:0000256" key="14">
    <source>
        <dbReference type="SAM" id="MobiDB-lite"/>
    </source>
</evidence>
<dbReference type="Pfam" id="PF14849">
    <property type="entry name" value="YidC_periplas"/>
    <property type="match status" value="1"/>
</dbReference>
<dbReference type="EMBL" id="WUWG01000006">
    <property type="protein sequence ID" value="MXU66426.1"/>
    <property type="molecule type" value="Genomic_DNA"/>
</dbReference>
<dbReference type="GO" id="GO:0032977">
    <property type="term" value="F:membrane insertase activity"/>
    <property type="evidence" value="ECO:0007669"/>
    <property type="project" value="InterPro"/>
</dbReference>
<keyword evidence="5 13" id="KW-1003">Cell membrane</keyword>
<comment type="similarity">
    <text evidence="2 13">Belongs to the OXA1/ALB3/YidC family. Type 1 subfamily.</text>
</comment>
<dbReference type="AlphaFoldDB" id="A0A6B0TR55"/>
<keyword evidence="8 13" id="KW-1133">Transmembrane helix</keyword>
<evidence type="ECO:0000256" key="8">
    <source>
        <dbReference type="ARBA" id="ARBA00022989"/>
    </source>
</evidence>
<evidence type="ECO:0000313" key="17">
    <source>
        <dbReference type="EMBL" id="MXU66426.1"/>
    </source>
</evidence>
<evidence type="ECO:0000259" key="15">
    <source>
        <dbReference type="Pfam" id="PF02096"/>
    </source>
</evidence>
<keyword evidence="9 13" id="KW-0472">Membrane</keyword>
<evidence type="ECO:0000256" key="7">
    <source>
        <dbReference type="ARBA" id="ARBA00022927"/>
    </source>
</evidence>
<dbReference type="InterPro" id="IPR019998">
    <property type="entry name" value="Membr_insert_YidC"/>
</dbReference>
<evidence type="ECO:0000313" key="18">
    <source>
        <dbReference type="Proteomes" id="UP000436016"/>
    </source>
</evidence>
<keyword evidence="7 13" id="KW-0653">Protein transport</keyword>
<evidence type="ECO:0000256" key="10">
    <source>
        <dbReference type="ARBA" id="ARBA00023186"/>
    </source>
</evidence>
<evidence type="ECO:0000256" key="12">
    <source>
        <dbReference type="ARBA" id="ARBA00033342"/>
    </source>
</evidence>
<evidence type="ECO:0000256" key="3">
    <source>
        <dbReference type="ARBA" id="ARBA00015325"/>
    </source>
</evidence>
<organism evidence="17 18">
    <name type="scientific">Oceanomicrobium pacificus</name>
    <dbReference type="NCBI Taxonomy" id="2692916"/>
    <lineage>
        <taxon>Bacteria</taxon>
        <taxon>Pseudomonadati</taxon>
        <taxon>Pseudomonadota</taxon>
        <taxon>Alphaproteobacteria</taxon>
        <taxon>Rhodobacterales</taxon>
        <taxon>Paracoccaceae</taxon>
        <taxon>Oceanomicrobium</taxon>
    </lineage>
</organism>
<dbReference type="InterPro" id="IPR001708">
    <property type="entry name" value="YidC/ALB3/OXA1/COX18"/>
</dbReference>
<dbReference type="NCBIfam" id="TIGR03592">
    <property type="entry name" value="yidC_oxa1_cterm"/>
    <property type="match status" value="1"/>
</dbReference>
<feature type="domain" description="Membrane insertase YidC N-terminal" evidence="16">
    <location>
        <begin position="84"/>
        <end position="371"/>
    </location>
</feature>
<evidence type="ECO:0000256" key="6">
    <source>
        <dbReference type="ARBA" id="ARBA00022692"/>
    </source>
</evidence>
<dbReference type="HAMAP" id="MF_01810">
    <property type="entry name" value="YidC_type1"/>
    <property type="match status" value="1"/>
</dbReference>
<dbReference type="InterPro" id="IPR028055">
    <property type="entry name" value="YidC/Oxa/ALB_C"/>
</dbReference>
<dbReference type="CDD" id="cd20070">
    <property type="entry name" value="5TM_YidC_Alb3"/>
    <property type="match status" value="1"/>
</dbReference>
<evidence type="ECO:0000256" key="11">
    <source>
        <dbReference type="ARBA" id="ARBA00033245"/>
    </source>
</evidence>
<name>A0A6B0TR55_9RHOB</name>
<feature type="transmembrane region" description="Helical" evidence="13">
    <location>
        <begin position="550"/>
        <end position="572"/>
    </location>
</feature>
<evidence type="ECO:0000256" key="5">
    <source>
        <dbReference type="ARBA" id="ARBA00022475"/>
    </source>
</evidence>
<gene>
    <name evidence="13 17" type="primary">yidC</name>
    <name evidence="17" type="ORF">GSH16_13320</name>
</gene>
<dbReference type="InterPro" id="IPR038221">
    <property type="entry name" value="YidC_periplasmic_sf"/>
</dbReference>
<accession>A0A6B0TR55</accession>
<feature type="compositionally biased region" description="Low complexity" evidence="14">
    <location>
        <begin position="58"/>
        <end position="71"/>
    </location>
</feature>
<evidence type="ECO:0000256" key="2">
    <source>
        <dbReference type="ARBA" id="ARBA00010527"/>
    </source>
</evidence>
<feature type="transmembrane region" description="Helical" evidence="13">
    <location>
        <begin position="511"/>
        <end position="530"/>
    </location>
</feature>
<comment type="subunit">
    <text evidence="13">Interacts with the Sec translocase complex via SecD. Specifically interacts with transmembrane segments of nascent integral membrane proteins during membrane integration.</text>
</comment>
<feature type="region of interest" description="Disordered" evidence="14">
    <location>
        <begin position="48"/>
        <end position="74"/>
    </location>
</feature>
<keyword evidence="18" id="KW-1185">Reference proteome</keyword>
<dbReference type="NCBIfam" id="NF002353">
    <property type="entry name" value="PRK01318.1-4"/>
    <property type="match status" value="1"/>
</dbReference>
<dbReference type="GO" id="GO:0015031">
    <property type="term" value="P:protein transport"/>
    <property type="evidence" value="ECO:0007669"/>
    <property type="project" value="UniProtKB-KW"/>
</dbReference>
<proteinExistence type="inferred from homology"/>
<dbReference type="PANTHER" id="PTHR12428:SF65">
    <property type="entry name" value="CYTOCHROME C OXIDASE ASSEMBLY PROTEIN COX18, MITOCHONDRIAL"/>
    <property type="match status" value="1"/>
</dbReference>
<dbReference type="Proteomes" id="UP000436016">
    <property type="component" value="Unassembled WGS sequence"/>
</dbReference>
<protein>
    <recommendedName>
        <fullName evidence="3 13">Membrane protein insertase YidC</fullName>
    </recommendedName>
    <alternativeName>
        <fullName evidence="12 13">Foldase YidC</fullName>
    </alternativeName>
    <alternativeName>
        <fullName evidence="11 13">Membrane integrase YidC</fullName>
    </alternativeName>
    <alternativeName>
        <fullName evidence="13">Membrane protein YidC</fullName>
    </alternativeName>
</protein>
<evidence type="ECO:0000256" key="4">
    <source>
        <dbReference type="ARBA" id="ARBA00022448"/>
    </source>
</evidence>
<feature type="transmembrane region" description="Helical" evidence="13">
    <location>
        <begin position="7"/>
        <end position="25"/>
    </location>
</feature>
<evidence type="ECO:0000256" key="9">
    <source>
        <dbReference type="ARBA" id="ARBA00023136"/>
    </source>
</evidence>
<dbReference type="Pfam" id="PF02096">
    <property type="entry name" value="60KD_IMP"/>
    <property type="match status" value="1"/>
</dbReference>
<comment type="caution">
    <text evidence="17">The sequence shown here is derived from an EMBL/GenBank/DDBJ whole genome shotgun (WGS) entry which is preliminary data.</text>
</comment>
<feature type="domain" description="Membrane insertase YidC/Oxa/ALB C-terminal" evidence="15">
    <location>
        <begin position="383"/>
        <end position="586"/>
    </location>
</feature>
<dbReference type="CDD" id="cd19961">
    <property type="entry name" value="EcYidC-like_peri"/>
    <property type="match status" value="1"/>
</dbReference>
<dbReference type="PRINTS" id="PR00701">
    <property type="entry name" value="60KDINNERMP"/>
</dbReference>
<evidence type="ECO:0000259" key="16">
    <source>
        <dbReference type="Pfam" id="PF14849"/>
    </source>
</evidence>
<keyword evidence="10 13" id="KW-0143">Chaperone</keyword>
<reference evidence="17 18" key="1">
    <citation type="submission" date="2019-12" db="EMBL/GenBank/DDBJ databases">
        <title>Strain KN286 was isolated from seawater, which was collected from Caroline Seamount in the tropical western Pacific.</title>
        <authorList>
            <person name="Wang Q."/>
        </authorList>
    </citation>
    <scope>NUCLEOTIDE SEQUENCE [LARGE SCALE GENOMIC DNA]</scope>
    <source>
        <strain evidence="17 18">KN286</strain>
    </source>
</reference>
<dbReference type="RefSeq" id="WP_160855916.1">
    <property type="nucleotide sequence ID" value="NZ_WUWG01000006.1"/>
</dbReference>
<keyword evidence="4 13" id="KW-0813">Transport</keyword>
<feature type="transmembrane region" description="Helical" evidence="13">
    <location>
        <begin position="383"/>
        <end position="403"/>
    </location>
</feature>
<comment type="function">
    <text evidence="13">Required for the insertion and/or proper folding and/or complex formation of integral membrane proteins into the membrane. Involved in integration of membrane proteins that insert both dependently and independently of the Sec translocase complex, as well as at least some lipoproteins. Aids folding of multispanning membrane proteins.</text>
</comment>
<evidence type="ECO:0000256" key="13">
    <source>
        <dbReference type="HAMAP-Rule" id="MF_01810"/>
    </source>
</evidence>
<dbReference type="GO" id="GO:0005886">
    <property type="term" value="C:plasma membrane"/>
    <property type="evidence" value="ECO:0007669"/>
    <property type="project" value="UniProtKB-SubCell"/>
</dbReference>
<evidence type="ECO:0000256" key="1">
    <source>
        <dbReference type="ARBA" id="ARBA00004429"/>
    </source>
</evidence>
<comment type="subcellular location">
    <subcellularLocation>
        <location evidence="1">Cell inner membrane</location>
        <topology evidence="1">Multi-pass membrane protein</topology>
    </subcellularLocation>
    <subcellularLocation>
        <location evidence="13">Cell membrane</location>
        <topology evidence="13">Multi-pass membrane protein</topology>
    </subcellularLocation>
</comment>
<dbReference type="PRINTS" id="PR01900">
    <property type="entry name" value="YIDCPROTEIN"/>
</dbReference>
<dbReference type="InterPro" id="IPR028053">
    <property type="entry name" value="Membr_insert_YidC_N"/>
</dbReference>
<keyword evidence="6 13" id="KW-0812">Transmembrane</keyword>